<keyword evidence="4" id="KW-1185">Reference proteome</keyword>
<name>A0ABS0CSJ4_9NOCA</name>
<protein>
    <submittedName>
        <fullName evidence="3">Proline dehydrogenase family protein</fullName>
    </submittedName>
</protein>
<dbReference type="Pfam" id="PF01619">
    <property type="entry name" value="Pro_dh"/>
    <property type="match status" value="1"/>
</dbReference>
<proteinExistence type="predicted"/>
<keyword evidence="1" id="KW-0560">Oxidoreductase</keyword>
<sequence length="292" mass="31718">MSIDRAILFRLATSDVVEQVVRAVPRGEELAWRAASRYVPGTAAADAIRAAGELHARGVAASIDQFGELVDDTLVAQRVTDDYLRLAEDLAGLPQDAWLAVDLSHLGLDVDLSGCADRLAAIAQALPEGRRIQVGAEDDARADAVLKCVLDVADRGMADRLGATVQANLHRTPDDMERLLEAGVHIRLVKGAYLESPDRALPYGEPTDIAFMRLAHRLAEAHAPFALATHDGVLREALLSALGPVPVEQLLGVRPEILNDLVAHGVPVRVYIPFGHNWFRYWMRRVAESRGA</sequence>
<evidence type="ECO:0000259" key="2">
    <source>
        <dbReference type="Pfam" id="PF01619"/>
    </source>
</evidence>
<feature type="domain" description="Proline dehydrogenase" evidence="2">
    <location>
        <begin position="48"/>
        <end position="289"/>
    </location>
</feature>
<comment type="caution">
    <text evidence="3">The sequence shown here is derived from an EMBL/GenBank/DDBJ whole genome shotgun (WGS) entry which is preliminary data.</text>
</comment>
<organism evidence="3 4">
    <name type="scientific">Nocardia amamiensis</name>
    <dbReference type="NCBI Taxonomy" id="404578"/>
    <lineage>
        <taxon>Bacteria</taxon>
        <taxon>Bacillati</taxon>
        <taxon>Actinomycetota</taxon>
        <taxon>Actinomycetes</taxon>
        <taxon>Mycobacteriales</taxon>
        <taxon>Nocardiaceae</taxon>
        <taxon>Nocardia</taxon>
    </lineage>
</organism>
<dbReference type="Proteomes" id="UP000702209">
    <property type="component" value="Unassembled WGS sequence"/>
</dbReference>
<dbReference type="SUPFAM" id="SSF51730">
    <property type="entry name" value="FAD-linked oxidoreductase"/>
    <property type="match status" value="1"/>
</dbReference>
<dbReference type="InterPro" id="IPR029041">
    <property type="entry name" value="FAD-linked_oxidoreductase-like"/>
</dbReference>
<accession>A0ABS0CSJ4</accession>
<reference evidence="3 4" key="1">
    <citation type="submission" date="2020-10" db="EMBL/GenBank/DDBJ databases">
        <title>Identification of Nocardia species via Next-generation sequencing and recognition of intraspecies genetic diversity.</title>
        <authorList>
            <person name="Li P."/>
            <person name="Li P."/>
            <person name="Lu B."/>
        </authorList>
    </citation>
    <scope>NUCLEOTIDE SEQUENCE [LARGE SCALE GENOMIC DNA]</scope>
    <source>
        <strain evidence="3 4">BJ06-0157</strain>
    </source>
</reference>
<evidence type="ECO:0000313" key="4">
    <source>
        <dbReference type="Proteomes" id="UP000702209"/>
    </source>
</evidence>
<evidence type="ECO:0000256" key="1">
    <source>
        <dbReference type="ARBA" id="ARBA00023002"/>
    </source>
</evidence>
<dbReference type="Gene3D" id="3.20.20.220">
    <property type="match status" value="1"/>
</dbReference>
<dbReference type="EMBL" id="JADLQX010000013">
    <property type="protein sequence ID" value="MBF6299526.1"/>
    <property type="molecule type" value="Genomic_DNA"/>
</dbReference>
<evidence type="ECO:0000313" key="3">
    <source>
        <dbReference type="EMBL" id="MBF6299526.1"/>
    </source>
</evidence>
<gene>
    <name evidence="3" type="ORF">IU459_18545</name>
</gene>
<dbReference type="InterPro" id="IPR002872">
    <property type="entry name" value="Proline_DH_dom"/>
</dbReference>